<keyword evidence="1" id="KW-1133">Transmembrane helix</keyword>
<proteinExistence type="predicted"/>
<evidence type="ECO:0008006" key="4">
    <source>
        <dbReference type="Google" id="ProtNLM"/>
    </source>
</evidence>
<reference evidence="2 3" key="1">
    <citation type="submission" date="2022-04" db="EMBL/GenBank/DDBJ databases">
        <title>Whole genome of Spiroplasma citri.</title>
        <authorList>
            <person name="Khanchezar A."/>
            <person name="Izadpanah K."/>
            <person name="Taghavi M."/>
            <person name="Ghorbani A."/>
            <person name="Beven L."/>
        </authorList>
    </citation>
    <scope>NUCLEOTIDE SEQUENCE [LARGE SCALE GENOMIC DNA]</scope>
    <source>
        <strain evidence="2 3">D4</strain>
    </source>
</reference>
<dbReference type="RefSeq" id="WP_277939135.1">
    <property type="nucleotide sequence ID" value="NZ_CP096246.1"/>
</dbReference>
<dbReference type="AlphaFoldDB" id="A0AAX3T007"/>
<organism evidence="2 3">
    <name type="scientific">Spiroplasma citri</name>
    <dbReference type="NCBI Taxonomy" id="2133"/>
    <lineage>
        <taxon>Bacteria</taxon>
        <taxon>Bacillati</taxon>
        <taxon>Mycoplasmatota</taxon>
        <taxon>Mollicutes</taxon>
        <taxon>Entomoplasmatales</taxon>
        <taxon>Spiroplasmataceae</taxon>
        <taxon>Spiroplasma</taxon>
    </lineage>
</organism>
<name>A0AAX3T007_SPICI</name>
<gene>
    <name evidence="2" type="ORF">M0C40_02595</name>
</gene>
<evidence type="ECO:0000313" key="2">
    <source>
        <dbReference type="EMBL" id="WFG96920.1"/>
    </source>
</evidence>
<sequence length="71" mass="8503">MATWLIITLTIIIVLFLVLFGGFIFFMYKDWNNNIKSAEETKLKKVKIKVNHNFYFYFRIILFGETKNSCN</sequence>
<dbReference type="EMBL" id="CP096246">
    <property type="protein sequence ID" value="WFG96920.1"/>
    <property type="molecule type" value="Genomic_DNA"/>
</dbReference>
<feature type="transmembrane region" description="Helical" evidence="1">
    <location>
        <begin position="6"/>
        <end position="28"/>
    </location>
</feature>
<keyword evidence="3" id="KW-1185">Reference proteome</keyword>
<evidence type="ECO:0000313" key="3">
    <source>
        <dbReference type="Proteomes" id="UP001214629"/>
    </source>
</evidence>
<evidence type="ECO:0000256" key="1">
    <source>
        <dbReference type="SAM" id="Phobius"/>
    </source>
</evidence>
<protein>
    <recommendedName>
        <fullName evidence="4">Plectrovirus-related protein</fullName>
    </recommendedName>
</protein>
<keyword evidence="1" id="KW-0472">Membrane</keyword>
<keyword evidence="1" id="KW-0812">Transmembrane</keyword>
<accession>A0AAX3T007</accession>
<dbReference type="Proteomes" id="UP001214629">
    <property type="component" value="Chromosome"/>
</dbReference>